<dbReference type="NCBIfam" id="NF008808">
    <property type="entry name" value="PRK11830.1"/>
    <property type="match status" value="1"/>
</dbReference>
<dbReference type="InterPro" id="IPR018357">
    <property type="entry name" value="Hexapep_transf_CS"/>
</dbReference>
<dbReference type="GO" id="GO:0019877">
    <property type="term" value="P:diaminopimelate biosynthetic process"/>
    <property type="evidence" value="ECO:0007669"/>
    <property type="project" value="UniProtKB-KW"/>
</dbReference>
<comment type="similarity">
    <text evidence="1">Belongs to the transferase hexapeptide repeat family.</text>
</comment>
<protein>
    <submittedName>
        <fullName evidence="9">2,3,4,5-tetrahydropyridine-2-carboxylate N-succinyltransferase</fullName>
    </submittedName>
</protein>
<evidence type="ECO:0000256" key="7">
    <source>
        <dbReference type="ARBA" id="ARBA00023315"/>
    </source>
</evidence>
<keyword evidence="10" id="KW-1185">Reference proteome</keyword>
<dbReference type="GO" id="GO:0016746">
    <property type="term" value="F:acyltransferase activity"/>
    <property type="evidence" value="ECO:0007669"/>
    <property type="project" value="UniProtKB-KW"/>
</dbReference>
<evidence type="ECO:0000256" key="5">
    <source>
        <dbReference type="ARBA" id="ARBA00022915"/>
    </source>
</evidence>
<dbReference type="EMBL" id="FWZT01000014">
    <property type="protein sequence ID" value="SMF46310.1"/>
    <property type="molecule type" value="Genomic_DNA"/>
</dbReference>
<evidence type="ECO:0000256" key="2">
    <source>
        <dbReference type="ARBA" id="ARBA00022605"/>
    </source>
</evidence>
<dbReference type="AlphaFoldDB" id="A0A1Y6C552"/>
<gene>
    <name evidence="9" type="ORF">SAMN06296036_11439</name>
</gene>
<sequence>MEISTVQAKIEDAVAALEGGQQDALSQVEPYVHEAIKLLDTGAIRVATRDGDEWTTHAWIKQAILLYFKITKMEKIEVGPFTYFDKIPLKTNFEDLKVRVVPPATARYGTFMEEGVVLMPSYVNIGAYIGKGSMVDTWATVGSCAQIGANVHLSGGVGIGGVLEPAGAKPVIIGDGAFIGSRAIVVEGVEIGNEAVLAANVTITSSTPIIDIRGGEIKESKGRIPARSVVVPGTKEKEVPGGKIYTSCAYIIGDRKPSTDLKTSLNDVLREFALSV</sequence>
<dbReference type="InterPro" id="IPR037133">
    <property type="entry name" value="THP_succinylTrfase_N_sf"/>
</dbReference>
<dbReference type="InterPro" id="IPR050179">
    <property type="entry name" value="Trans_hexapeptide_repeat"/>
</dbReference>
<proteinExistence type="inferred from homology"/>
<dbReference type="SUPFAM" id="SSF51161">
    <property type="entry name" value="Trimeric LpxA-like enzymes"/>
    <property type="match status" value="1"/>
</dbReference>
<dbReference type="PANTHER" id="PTHR43300:SF10">
    <property type="entry name" value="2,3,4,5-TETRAHYDROPYRIDINE-2,6-DICARBOXYLATE N-ACETYLTRANSFERASE"/>
    <property type="match status" value="1"/>
</dbReference>
<dbReference type="PANTHER" id="PTHR43300">
    <property type="entry name" value="ACETYLTRANSFERASE"/>
    <property type="match status" value="1"/>
</dbReference>
<dbReference type="STRING" id="1513793.SAMN06296036_11439"/>
<dbReference type="OrthoDB" id="5289940at2"/>
<keyword evidence="6" id="KW-0457">Lysine biosynthesis</keyword>
<evidence type="ECO:0000256" key="4">
    <source>
        <dbReference type="ARBA" id="ARBA00022737"/>
    </source>
</evidence>
<reference evidence="10" key="1">
    <citation type="submission" date="2017-04" db="EMBL/GenBank/DDBJ databases">
        <authorList>
            <person name="Varghese N."/>
            <person name="Submissions S."/>
        </authorList>
    </citation>
    <scope>NUCLEOTIDE SEQUENCE [LARGE SCALE GENOMIC DNA]</scope>
    <source>
        <strain evidence="10">RKEM611</strain>
    </source>
</reference>
<dbReference type="GO" id="GO:0009085">
    <property type="term" value="P:lysine biosynthetic process"/>
    <property type="evidence" value="ECO:0007669"/>
    <property type="project" value="UniProtKB-KW"/>
</dbReference>
<organism evidence="9 10">
    <name type="scientific">Pseudobacteriovorax antillogorgiicola</name>
    <dbReference type="NCBI Taxonomy" id="1513793"/>
    <lineage>
        <taxon>Bacteria</taxon>
        <taxon>Pseudomonadati</taxon>
        <taxon>Bdellovibrionota</taxon>
        <taxon>Oligoflexia</taxon>
        <taxon>Oligoflexales</taxon>
        <taxon>Pseudobacteriovoracaceae</taxon>
        <taxon>Pseudobacteriovorax</taxon>
    </lineage>
</organism>
<feature type="domain" description="Tetrahydrodipicolinate-N-succinyltransferase chain A" evidence="8">
    <location>
        <begin position="6"/>
        <end position="70"/>
    </location>
</feature>
<keyword evidence="2" id="KW-0028">Amino-acid biosynthesis</keyword>
<evidence type="ECO:0000256" key="1">
    <source>
        <dbReference type="ARBA" id="ARBA00007274"/>
    </source>
</evidence>
<evidence type="ECO:0000313" key="9">
    <source>
        <dbReference type="EMBL" id="SMF46310.1"/>
    </source>
</evidence>
<keyword evidence="4" id="KW-0677">Repeat</keyword>
<dbReference type="Pfam" id="PF14602">
    <property type="entry name" value="Hexapep_2"/>
    <property type="match status" value="1"/>
</dbReference>
<keyword evidence="3 9" id="KW-0808">Transferase</keyword>
<evidence type="ECO:0000313" key="10">
    <source>
        <dbReference type="Proteomes" id="UP000192907"/>
    </source>
</evidence>
<dbReference type="Proteomes" id="UP000192907">
    <property type="component" value="Unassembled WGS sequence"/>
</dbReference>
<evidence type="ECO:0000256" key="6">
    <source>
        <dbReference type="ARBA" id="ARBA00023154"/>
    </source>
</evidence>
<dbReference type="Gene3D" id="2.160.10.10">
    <property type="entry name" value="Hexapeptide repeat proteins"/>
    <property type="match status" value="1"/>
</dbReference>
<dbReference type="RefSeq" id="WP_132321531.1">
    <property type="nucleotide sequence ID" value="NZ_FWZT01000014.1"/>
</dbReference>
<accession>A0A1Y6C552</accession>
<dbReference type="InterPro" id="IPR023180">
    <property type="entry name" value="THP_succinylTrfase_dom1"/>
</dbReference>
<keyword evidence="7" id="KW-0012">Acyltransferase</keyword>
<dbReference type="Gene3D" id="1.10.166.10">
    <property type="entry name" value="Tetrahydrodipicolinate-N-succinyltransferase, N-terminal domain"/>
    <property type="match status" value="1"/>
</dbReference>
<keyword evidence="5" id="KW-0220">Diaminopimelate biosynthesis</keyword>
<dbReference type="PROSITE" id="PS00101">
    <property type="entry name" value="HEXAPEP_TRANSFERASES"/>
    <property type="match status" value="1"/>
</dbReference>
<dbReference type="InterPro" id="IPR001451">
    <property type="entry name" value="Hexapep"/>
</dbReference>
<name>A0A1Y6C552_9BACT</name>
<evidence type="ECO:0000259" key="8">
    <source>
        <dbReference type="Pfam" id="PF14805"/>
    </source>
</evidence>
<dbReference type="Pfam" id="PF14805">
    <property type="entry name" value="THDPS_N_2"/>
    <property type="match status" value="1"/>
</dbReference>
<dbReference type="CDD" id="cd03350">
    <property type="entry name" value="LbH_THP_succinylT"/>
    <property type="match status" value="1"/>
</dbReference>
<evidence type="ECO:0000256" key="3">
    <source>
        <dbReference type="ARBA" id="ARBA00022679"/>
    </source>
</evidence>
<dbReference type="InterPro" id="IPR011004">
    <property type="entry name" value="Trimer_LpxA-like_sf"/>
</dbReference>